<protein>
    <submittedName>
        <fullName evidence="1">Uncharacterized protein</fullName>
    </submittedName>
</protein>
<dbReference type="Ensembl" id="ENSTMTT00000001363.1">
    <property type="protein sequence ID" value="ENSTMTP00000001324.1"/>
    <property type="gene ID" value="ENSTMTG00000001079.1"/>
</dbReference>
<accession>A0A674I020</accession>
<proteinExistence type="predicted"/>
<organism evidence="1 2">
    <name type="scientific">Terrapene triunguis</name>
    <name type="common">Three-toed box turtle</name>
    <dbReference type="NCBI Taxonomy" id="2587831"/>
    <lineage>
        <taxon>Eukaryota</taxon>
        <taxon>Metazoa</taxon>
        <taxon>Chordata</taxon>
        <taxon>Craniata</taxon>
        <taxon>Vertebrata</taxon>
        <taxon>Euteleostomi</taxon>
        <taxon>Archelosauria</taxon>
        <taxon>Testudinata</taxon>
        <taxon>Testudines</taxon>
        <taxon>Cryptodira</taxon>
        <taxon>Durocryptodira</taxon>
        <taxon>Testudinoidea</taxon>
        <taxon>Emydidae</taxon>
        <taxon>Terrapene</taxon>
    </lineage>
</organism>
<dbReference type="AlphaFoldDB" id="A0A674I020"/>
<dbReference type="InParanoid" id="A0A674I020"/>
<sequence length="87" mass="9280">MYPPSNMGWADFSESAEHPPFGNQASIKVSNWVVVRINSFENLGLKAVNTVTKFLLYLGGSCTISPDQVHGLSLGLSGGLPLWQSGG</sequence>
<name>A0A674I020_9SAUR</name>
<reference evidence="1" key="2">
    <citation type="submission" date="2025-09" db="UniProtKB">
        <authorList>
            <consortium name="Ensembl"/>
        </authorList>
    </citation>
    <scope>IDENTIFICATION</scope>
</reference>
<evidence type="ECO:0000313" key="2">
    <source>
        <dbReference type="Proteomes" id="UP000472274"/>
    </source>
</evidence>
<keyword evidence="2" id="KW-1185">Reference proteome</keyword>
<dbReference type="Proteomes" id="UP000472274">
    <property type="component" value="Unplaced"/>
</dbReference>
<reference evidence="1" key="1">
    <citation type="submission" date="2025-08" db="UniProtKB">
        <authorList>
            <consortium name="Ensembl"/>
        </authorList>
    </citation>
    <scope>IDENTIFICATION</scope>
</reference>
<evidence type="ECO:0000313" key="1">
    <source>
        <dbReference type="Ensembl" id="ENSTMTP00000001324.1"/>
    </source>
</evidence>